<reference evidence="8 9" key="1">
    <citation type="submission" date="2019-08" db="EMBL/GenBank/DDBJ databases">
        <title>The genome of the soybean aphid Biotype 1, its phylome, world population structure and adaptation to the North American continent.</title>
        <authorList>
            <person name="Giordano R."/>
            <person name="Donthu R.K."/>
            <person name="Hernandez A.G."/>
            <person name="Wright C.L."/>
            <person name="Zimin A.V."/>
        </authorList>
    </citation>
    <scope>NUCLEOTIDE SEQUENCE [LARGE SCALE GENOMIC DNA]</scope>
    <source>
        <tissue evidence="8">Whole aphids</tissue>
    </source>
</reference>
<dbReference type="EMBL" id="VYZN01000064">
    <property type="protein sequence ID" value="KAE9525076.1"/>
    <property type="molecule type" value="Genomic_DNA"/>
</dbReference>
<dbReference type="OrthoDB" id="6277625at2759"/>
<evidence type="ECO:0000256" key="1">
    <source>
        <dbReference type="ARBA" id="ARBA00004141"/>
    </source>
</evidence>
<proteinExistence type="inferred from homology"/>
<name>A0A6G0T363_APHGL</name>
<evidence type="ECO:0000256" key="7">
    <source>
        <dbReference type="SAM" id="Phobius"/>
    </source>
</evidence>
<evidence type="ECO:0000256" key="5">
    <source>
        <dbReference type="ARBA" id="ARBA00022989"/>
    </source>
</evidence>
<dbReference type="Proteomes" id="UP000475862">
    <property type="component" value="Unassembled WGS sequence"/>
</dbReference>
<evidence type="ECO:0000313" key="9">
    <source>
        <dbReference type="Proteomes" id="UP000475862"/>
    </source>
</evidence>
<keyword evidence="4 7" id="KW-0812">Transmembrane</keyword>
<evidence type="ECO:0000256" key="2">
    <source>
        <dbReference type="ARBA" id="ARBA00006314"/>
    </source>
</evidence>
<evidence type="ECO:0000256" key="6">
    <source>
        <dbReference type="ARBA" id="ARBA00023136"/>
    </source>
</evidence>
<feature type="transmembrane region" description="Helical" evidence="7">
    <location>
        <begin position="83"/>
        <end position="102"/>
    </location>
</feature>
<evidence type="ECO:0000313" key="8">
    <source>
        <dbReference type="EMBL" id="KAE9525076.1"/>
    </source>
</evidence>
<dbReference type="GO" id="GO:0005770">
    <property type="term" value="C:late endosome"/>
    <property type="evidence" value="ECO:0007669"/>
    <property type="project" value="TreeGrafter"/>
</dbReference>
<sequence length="361" mass="41450">MDTSHSDDVLSTNDRCHERCCVSSTNTCPIDCNSTNSNDCVFDMNDHTTLISNRTLMKKKYKCHCSFLEENGSKSNTYYSQPWITFIHILCTAILVLFAVYLETNVLIFEKIVNKKEMDDIVWRLLPSEQHETTTSTISPTTDLPPKDKCEPLYVLVYAHCCVWFLFLVLDHVARHMHHTTLRSRGHLRAYARLTRLAVIPFQLVSLWTVLLAIFIAVYAQQDAADMQPYCDANMLMSPKNGIAVLLIIEFVCVTISSLLYANSIRKFNVEKPPPDVCGWEENNYCDRWVPEVLQNNDITTSQQTNPGEIPNVEQQDSRCLLDLLEYYTYTNRELATQLASKSERIRQLEVENNAQQPSQS</sequence>
<protein>
    <recommendedName>
        <fullName evidence="3">Transmembrane protein 192</fullName>
    </recommendedName>
</protein>
<organism evidence="8 9">
    <name type="scientific">Aphis glycines</name>
    <name type="common">Soybean aphid</name>
    <dbReference type="NCBI Taxonomy" id="307491"/>
    <lineage>
        <taxon>Eukaryota</taxon>
        <taxon>Metazoa</taxon>
        <taxon>Ecdysozoa</taxon>
        <taxon>Arthropoda</taxon>
        <taxon>Hexapoda</taxon>
        <taxon>Insecta</taxon>
        <taxon>Pterygota</taxon>
        <taxon>Neoptera</taxon>
        <taxon>Paraneoptera</taxon>
        <taxon>Hemiptera</taxon>
        <taxon>Sternorrhyncha</taxon>
        <taxon>Aphidomorpha</taxon>
        <taxon>Aphidoidea</taxon>
        <taxon>Aphididae</taxon>
        <taxon>Aphidini</taxon>
        <taxon>Aphis</taxon>
        <taxon>Aphis</taxon>
    </lineage>
</organism>
<comment type="similarity">
    <text evidence="2">Belongs to the TMEM192 family.</text>
</comment>
<dbReference type="InterPro" id="IPR029399">
    <property type="entry name" value="TMEM192"/>
</dbReference>
<dbReference type="AlphaFoldDB" id="A0A6G0T363"/>
<evidence type="ECO:0000256" key="4">
    <source>
        <dbReference type="ARBA" id="ARBA00022692"/>
    </source>
</evidence>
<comment type="caution">
    <text evidence="8">The sequence shown here is derived from an EMBL/GenBank/DDBJ whole genome shotgun (WGS) entry which is preliminary data.</text>
</comment>
<comment type="subcellular location">
    <subcellularLocation>
        <location evidence="1">Membrane</location>
        <topology evidence="1">Multi-pass membrane protein</topology>
    </subcellularLocation>
</comment>
<keyword evidence="6 7" id="KW-0472">Membrane</keyword>
<dbReference type="PANTHER" id="PTHR31592">
    <property type="entry name" value="TRANSMEMBRANE PROTEIN 192"/>
    <property type="match status" value="1"/>
</dbReference>
<feature type="transmembrane region" description="Helical" evidence="7">
    <location>
        <begin position="243"/>
        <end position="262"/>
    </location>
</feature>
<dbReference type="GO" id="GO:0005765">
    <property type="term" value="C:lysosomal membrane"/>
    <property type="evidence" value="ECO:0007669"/>
    <property type="project" value="TreeGrafter"/>
</dbReference>
<dbReference type="PANTHER" id="PTHR31592:SF1">
    <property type="entry name" value="TRANSMEMBRANE PROTEIN 192"/>
    <property type="match status" value="1"/>
</dbReference>
<keyword evidence="5 7" id="KW-1133">Transmembrane helix</keyword>
<feature type="transmembrane region" description="Helical" evidence="7">
    <location>
        <begin position="194"/>
        <end position="220"/>
    </location>
</feature>
<feature type="transmembrane region" description="Helical" evidence="7">
    <location>
        <begin position="153"/>
        <end position="173"/>
    </location>
</feature>
<gene>
    <name evidence="8" type="ORF">AGLY_014490</name>
</gene>
<evidence type="ECO:0000256" key="3">
    <source>
        <dbReference type="ARBA" id="ARBA00014635"/>
    </source>
</evidence>
<dbReference type="Pfam" id="PF14802">
    <property type="entry name" value="TMEM192"/>
    <property type="match status" value="1"/>
</dbReference>
<accession>A0A6G0T363</accession>
<keyword evidence="9" id="KW-1185">Reference proteome</keyword>